<evidence type="ECO:0000259" key="3">
    <source>
        <dbReference type="PROSITE" id="PS50125"/>
    </source>
</evidence>
<dbReference type="PANTHER" id="PTHR16305:SF35">
    <property type="entry name" value="TRANSCRIPTIONAL ACTIVATOR DOMAIN"/>
    <property type="match status" value="1"/>
</dbReference>
<feature type="domain" description="Guanylate cyclase" evidence="3">
    <location>
        <begin position="326"/>
        <end position="464"/>
    </location>
</feature>
<dbReference type="Proteomes" id="UP001526426">
    <property type="component" value="Unassembled WGS sequence"/>
</dbReference>
<feature type="domain" description="Guanylate cyclase" evidence="3">
    <location>
        <begin position="77"/>
        <end position="214"/>
    </location>
</feature>
<dbReference type="SUPFAM" id="SSF55073">
    <property type="entry name" value="Nucleotide cyclase"/>
    <property type="match status" value="2"/>
</dbReference>
<dbReference type="SMART" id="SM00044">
    <property type="entry name" value="CYCc"/>
    <property type="match status" value="1"/>
</dbReference>
<accession>A0ABT3LA49</accession>
<dbReference type="PROSITE" id="PS50125">
    <property type="entry name" value="GUANYLATE_CYCLASE_2"/>
    <property type="match status" value="2"/>
</dbReference>
<evidence type="ECO:0000256" key="2">
    <source>
        <dbReference type="ARBA" id="ARBA00022840"/>
    </source>
</evidence>
<protein>
    <submittedName>
        <fullName evidence="4">Adenylate/guanylate cyclase domain-containing protein</fullName>
    </submittedName>
</protein>
<dbReference type="PANTHER" id="PTHR16305">
    <property type="entry name" value="TESTICULAR SOLUBLE ADENYLYL CYCLASE"/>
    <property type="match status" value="1"/>
</dbReference>
<dbReference type="RefSeq" id="WP_265266288.1">
    <property type="nucleotide sequence ID" value="NZ_JAIHOM010000131.1"/>
</dbReference>
<dbReference type="InterPro" id="IPR001054">
    <property type="entry name" value="A/G_cyclase"/>
</dbReference>
<organism evidence="4 5">
    <name type="scientific">Spirulina subsalsa FACHB-351</name>
    <dbReference type="NCBI Taxonomy" id="234711"/>
    <lineage>
        <taxon>Bacteria</taxon>
        <taxon>Bacillati</taxon>
        <taxon>Cyanobacteriota</taxon>
        <taxon>Cyanophyceae</taxon>
        <taxon>Spirulinales</taxon>
        <taxon>Spirulinaceae</taxon>
        <taxon>Spirulina</taxon>
    </lineage>
</organism>
<dbReference type="Gene3D" id="3.30.70.1230">
    <property type="entry name" value="Nucleotide cyclase"/>
    <property type="match status" value="2"/>
</dbReference>
<name>A0ABT3LA49_9CYAN</name>
<evidence type="ECO:0000313" key="4">
    <source>
        <dbReference type="EMBL" id="MCW6038381.1"/>
    </source>
</evidence>
<keyword evidence="5" id="KW-1185">Reference proteome</keyword>
<evidence type="ECO:0000256" key="1">
    <source>
        <dbReference type="ARBA" id="ARBA00022741"/>
    </source>
</evidence>
<dbReference type="Pfam" id="PF00211">
    <property type="entry name" value="Guanylate_cyc"/>
    <property type="match status" value="2"/>
</dbReference>
<proteinExistence type="predicted"/>
<dbReference type="InterPro" id="IPR029787">
    <property type="entry name" value="Nucleotide_cyclase"/>
</dbReference>
<dbReference type="EMBL" id="JAIHOM010000131">
    <property type="protein sequence ID" value="MCW6038381.1"/>
    <property type="molecule type" value="Genomic_DNA"/>
</dbReference>
<sequence>MIVSDLSTIASLEPKLRALLPAQLYVGMWVNPENELLLEVVGHLQTLRYLLSDSVPRQVVSNPPLPGKLRYHWEEGTLLFTDLAGFTPLMEANTAQGSEGAKELLTVLSAYFAAMIDVIVKSGGDLLEFTGDALLVQFPRETDNGDVGRAIRAGLRMQRAMTDFAHIQTAQGRLSLAMRVGIHRGRFLAVDLGTPSRMMRVLLGETVQRAKQAEGAGQVGAVCLTEEVVQLQGGVFAVEPGKRGYGLVVDNLSDRRLGEYDITLNRRRRVSSALWFDRSDRALLDKIESLVQELEPLASYLPQAVLKLVVENAAQRAIPPNFSPCVVMFVNLSGLSEFIDQVAPEQEAAVVAQCNYLFSVINGLVTAVGGVMKNPTYHLEGSVLVIYWGGIDTHTDDASRAARVALELREVVEQSWLNQMAQGAIACQIGIAQGVVFAAEVGEPRGRREFNILGDVVNTAARLMTTAQRGQILLTQTLYESLRQQSTTSGQSFRYEFRGAIPLKGKRQPFPVYELQ</sequence>
<keyword evidence="1" id="KW-0547">Nucleotide-binding</keyword>
<gene>
    <name evidence="4" type="ORF">K4A83_19185</name>
</gene>
<reference evidence="4 5" key="1">
    <citation type="submission" date="2021-08" db="EMBL/GenBank/DDBJ databases">
        <title>Draft genome sequence of Spirulina subsalsa with high tolerance to salinity and hype-accumulation of phycocyanin.</title>
        <authorList>
            <person name="Pei H."/>
            <person name="Jiang L."/>
        </authorList>
    </citation>
    <scope>NUCLEOTIDE SEQUENCE [LARGE SCALE GENOMIC DNA]</scope>
    <source>
        <strain evidence="4 5">FACHB-351</strain>
    </source>
</reference>
<dbReference type="CDD" id="cd07302">
    <property type="entry name" value="CHD"/>
    <property type="match status" value="2"/>
</dbReference>
<evidence type="ECO:0000313" key="5">
    <source>
        <dbReference type="Proteomes" id="UP001526426"/>
    </source>
</evidence>
<comment type="caution">
    <text evidence="4">The sequence shown here is derived from an EMBL/GenBank/DDBJ whole genome shotgun (WGS) entry which is preliminary data.</text>
</comment>
<keyword evidence="2" id="KW-0067">ATP-binding</keyword>